<dbReference type="AlphaFoldDB" id="A0A5J5EAU9"/>
<name>A0A5J5EAU9_9BIFI</name>
<comment type="caution">
    <text evidence="5">The sequence shown here is derived from an EMBL/GenBank/DDBJ whole genome shotgun (WGS) entry which is preliminary data.</text>
</comment>
<dbReference type="CDD" id="cd01392">
    <property type="entry name" value="HTH_LacI"/>
    <property type="match status" value="1"/>
</dbReference>
<dbReference type="SUPFAM" id="SSF47413">
    <property type="entry name" value="lambda repressor-like DNA-binding domains"/>
    <property type="match status" value="1"/>
</dbReference>
<proteinExistence type="predicted"/>
<dbReference type="InterPro" id="IPR028082">
    <property type="entry name" value="Peripla_BP_I"/>
</dbReference>
<dbReference type="PROSITE" id="PS00356">
    <property type="entry name" value="HTH_LACI_1"/>
    <property type="match status" value="1"/>
</dbReference>
<dbReference type="GO" id="GO:0003700">
    <property type="term" value="F:DNA-binding transcription factor activity"/>
    <property type="evidence" value="ECO:0007669"/>
    <property type="project" value="TreeGrafter"/>
</dbReference>
<dbReference type="Gene3D" id="1.10.260.40">
    <property type="entry name" value="lambda repressor-like DNA-binding domains"/>
    <property type="match status" value="1"/>
</dbReference>
<evidence type="ECO:0000259" key="4">
    <source>
        <dbReference type="PROSITE" id="PS50932"/>
    </source>
</evidence>
<keyword evidence="2" id="KW-0238">DNA-binding</keyword>
<dbReference type="InterPro" id="IPR010982">
    <property type="entry name" value="Lambda_DNA-bd_dom_sf"/>
</dbReference>
<organism evidence="5 6">
    <name type="scientific">Bifidobacterium reuteri</name>
    <dbReference type="NCBI Taxonomy" id="983706"/>
    <lineage>
        <taxon>Bacteria</taxon>
        <taxon>Bacillati</taxon>
        <taxon>Actinomycetota</taxon>
        <taxon>Actinomycetes</taxon>
        <taxon>Bifidobacteriales</taxon>
        <taxon>Bifidobacteriaceae</taxon>
        <taxon>Bifidobacterium</taxon>
    </lineage>
</organism>
<dbReference type="PROSITE" id="PS50932">
    <property type="entry name" value="HTH_LACI_2"/>
    <property type="match status" value="1"/>
</dbReference>
<dbReference type="SUPFAM" id="SSF53822">
    <property type="entry name" value="Periplasmic binding protein-like I"/>
    <property type="match status" value="1"/>
</dbReference>
<dbReference type="InterPro" id="IPR000843">
    <property type="entry name" value="HTH_LacI"/>
</dbReference>
<dbReference type="Proteomes" id="UP000326251">
    <property type="component" value="Unassembled WGS sequence"/>
</dbReference>
<evidence type="ECO:0000313" key="5">
    <source>
        <dbReference type="EMBL" id="KAA8826693.1"/>
    </source>
</evidence>
<dbReference type="Pfam" id="PF00356">
    <property type="entry name" value="LacI"/>
    <property type="match status" value="1"/>
</dbReference>
<sequence>MKDDGMKRVTITDVAKEAHVSIKTVSNVINDSGSMRPETRQRVKQVIERLGYTINYSARSLKTGTTRIIGLAIMAFDQPWTAMYAGELIKAARRHGYSLVIDTYDDGGLSSIIDETYRVNADGWIFYADQPLADCRDVLKQRYPVVLTGDSLAYGLVDSVTMPNVQPIYDITSALIAKGVECIGLIGAPDDLVEKHRLGDVNSLREGTRVLRTQGYCQAFADAGIEVNENVAIEGGRWDMNWGARGARHLLSVPAFRDARTRAVVCLNDALALGALHVFKEHGWNVPEDVQVSGFDDIEESRHCNPALTTVNSHLDQYADSAISMLIERIEGADSPVRAISTDFAIERRASTTF</sequence>
<gene>
    <name evidence="5" type="ORF">EMO92_00450</name>
</gene>
<dbReference type="CDD" id="cd06267">
    <property type="entry name" value="PBP1_LacI_sugar_binding-like"/>
    <property type="match status" value="1"/>
</dbReference>
<reference evidence="5 6" key="1">
    <citation type="journal article" date="2019" name="Syst. Appl. Microbiol.">
        <title>Characterization of Bifidobacterium species in feaces of the Egyptian fruit bat: Description of B. vespertilionis sp. nov. and B. rousetti sp. nov.</title>
        <authorList>
            <person name="Modesto M."/>
            <person name="Satti M."/>
            <person name="Watanabe K."/>
            <person name="Puglisi E."/>
            <person name="Morelli L."/>
            <person name="Huang C.-H."/>
            <person name="Liou J.-S."/>
            <person name="Miyashita M."/>
            <person name="Tamura T."/>
            <person name="Saito S."/>
            <person name="Mori K."/>
            <person name="Huang L."/>
            <person name="Sciavilla P."/>
            <person name="Sandri C."/>
            <person name="Spiezio C."/>
            <person name="Vitali F."/>
            <person name="Cavalieri D."/>
            <person name="Perpetuini G."/>
            <person name="Tofalo R."/>
            <person name="Bonetti A."/>
            <person name="Arita M."/>
            <person name="Mattarelli P."/>
        </authorList>
    </citation>
    <scope>NUCLEOTIDE SEQUENCE [LARGE SCALE GENOMIC DNA]</scope>
    <source>
        <strain evidence="5 6">RST19</strain>
    </source>
</reference>
<evidence type="ECO:0000256" key="2">
    <source>
        <dbReference type="ARBA" id="ARBA00023125"/>
    </source>
</evidence>
<evidence type="ECO:0000313" key="6">
    <source>
        <dbReference type="Proteomes" id="UP000326251"/>
    </source>
</evidence>
<evidence type="ECO:0000256" key="3">
    <source>
        <dbReference type="ARBA" id="ARBA00023163"/>
    </source>
</evidence>
<dbReference type="PANTHER" id="PTHR30146">
    <property type="entry name" value="LACI-RELATED TRANSCRIPTIONAL REPRESSOR"/>
    <property type="match status" value="1"/>
</dbReference>
<dbReference type="GO" id="GO:0000976">
    <property type="term" value="F:transcription cis-regulatory region binding"/>
    <property type="evidence" value="ECO:0007669"/>
    <property type="project" value="TreeGrafter"/>
</dbReference>
<keyword evidence="1" id="KW-0805">Transcription regulation</keyword>
<protein>
    <submittedName>
        <fullName evidence="5">LacI family transcriptional regulator</fullName>
    </submittedName>
</protein>
<dbReference type="EMBL" id="RZUG01000001">
    <property type="protein sequence ID" value="KAA8826693.1"/>
    <property type="molecule type" value="Genomic_DNA"/>
</dbReference>
<dbReference type="SMART" id="SM00354">
    <property type="entry name" value="HTH_LACI"/>
    <property type="match status" value="1"/>
</dbReference>
<dbReference type="InterPro" id="IPR046335">
    <property type="entry name" value="LacI/GalR-like_sensor"/>
</dbReference>
<dbReference type="PANTHER" id="PTHR30146:SF109">
    <property type="entry name" value="HTH-TYPE TRANSCRIPTIONAL REGULATOR GALS"/>
    <property type="match status" value="1"/>
</dbReference>
<dbReference type="Pfam" id="PF13377">
    <property type="entry name" value="Peripla_BP_3"/>
    <property type="match status" value="1"/>
</dbReference>
<feature type="domain" description="HTH lacI-type" evidence="4">
    <location>
        <begin position="9"/>
        <end position="63"/>
    </location>
</feature>
<dbReference type="Gene3D" id="3.40.50.2300">
    <property type="match status" value="2"/>
</dbReference>
<dbReference type="RefSeq" id="WP_150334989.1">
    <property type="nucleotide sequence ID" value="NZ_RZUG01000001.1"/>
</dbReference>
<evidence type="ECO:0000256" key="1">
    <source>
        <dbReference type="ARBA" id="ARBA00023015"/>
    </source>
</evidence>
<keyword evidence="3" id="KW-0804">Transcription</keyword>
<accession>A0A5J5EAU9</accession>